<accession>A0A0C9W9W3</accession>
<dbReference type="AlphaFoldDB" id="A0A0C9W9W3"/>
<feature type="region of interest" description="Disordered" evidence="1">
    <location>
        <begin position="23"/>
        <end position="72"/>
    </location>
</feature>
<keyword evidence="3" id="KW-1185">Reference proteome</keyword>
<reference evidence="2 3" key="1">
    <citation type="submission" date="2014-04" db="EMBL/GenBank/DDBJ databases">
        <title>Evolutionary Origins and Diversification of the Mycorrhizal Mutualists.</title>
        <authorList>
            <consortium name="DOE Joint Genome Institute"/>
            <consortium name="Mycorrhizal Genomics Consortium"/>
            <person name="Kohler A."/>
            <person name="Kuo A."/>
            <person name="Nagy L.G."/>
            <person name="Floudas D."/>
            <person name="Copeland A."/>
            <person name="Barry K.W."/>
            <person name="Cichocki N."/>
            <person name="Veneault-Fourrey C."/>
            <person name="LaButti K."/>
            <person name="Lindquist E.A."/>
            <person name="Lipzen A."/>
            <person name="Lundell T."/>
            <person name="Morin E."/>
            <person name="Murat C."/>
            <person name="Riley R."/>
            <person name="Ohm R."/>
            <person name="Sun H."/>
            <person name="Tunlid A."/>
            <person name="Henrissat B."/>
            <person name="Grigoriev I.V."/>
            <person name="Hibbett D.S."/>
            <person name="Martin F."/>
        </authorList>
    </citation>
    <scope>NUCLEOTIDE SEQUENCE [LARGE SCALE GENOMIC DNA]</scope>
    <source>
        <strain evidence="2 3">MD-312</strain>
    </source>
</reference>
<organism evidence="2 3">
    <name type="scientific">Hydnomerulius pinastri MD-312</name>
    <dbReference type="NCBI Taxonomy" id="994086"/>
    <lineage>
        <taxon>Eukaryota</taxon>
        <taxon>Fungi</taxon>
        <taxon>Dikarya</taxon>
        <taxon>Basidiomycota</taxon>
        <taxon>Agaricomycotina</taxon>
        <taxon>Agaricomycetes</taxon>
        <taxon>Agaricomycetidae</taxon>
        <taxon>Boletales</taxon>
        <taxon>Boletales incertae sedis</taxon>
        <taxon>Leucogyrophana</taxon>
    </lineage>
</organism>
<name>A0A0C9W9W3_9AGAM</name>
<protein>
    <submittedName>
        <fullName evidence="2">Uncharacterized protein</fullName>
    </submittedName>
</protein>
<feature type="compositionally biased region" description="Polar residues" evidence="1">
    <location>
        <begin position="29"/>
        <end position="41"/>
    </location>
</feature>
<dbReference type="EMBL" id="KN839881">
    <property type="protein sequence ID" value="KIJ59792.1"/>
    <property type="molecule type" value="Genomic_DNA"/>
</dbReference>
<proteinExistence type="predicted"/>
<evidence type="ECO:0000256" key="1">
    <source>
        <dbReference type="SAM" id="MobiDB-lite"/>
    </source>
</evidence>
<evidence type="ECO:0000313" key="2">
    <source>
        <dbReference type="EMBL" id="KIJ59792.1"/>
    </source>
</evidence>
<gene>
    <name evidence="2" type="ORF">HYDPIDRAFT_170650</name>
</gene>
<sequence>MAGYTETPRWLCREYFLRERKSSVEQEAITPSHTGPKTRQSVKVGPPRNTRSTRGNSTSHEQRAVAARPESKTDQDKYMCDCLVGVLLPSLAVSINPSRSTGIETVRAARCYWFFRIRDGDFWRDEPDLKPAALCAVTHVVRHWLAVFTSLMKRGRTAFGKSMSPLNRRERNGYVAKLR</sequence>
<dbReference type="Proteomes" id="UP000053820">
    <property type="component" value="Unassembled WGS sequence"/>
</dbReference>
<evidence type="ECO:0000313" key="3">
    <source>
        <dbReference type="Proteomes" id="UP000053820"/>
    </source>
</evidence>
<dbReference type="HOGENOM" id="CLU_1503639_0_0_1"/>
<feature type="compositionally biased region" description="Polar residues" evidence="1">
    <location>
        <begin position="49"/>
        <end position="59"/>
    </location>
</feature>